<sequence length="327" mass="36843">MTDKQGRFHNYLRISVTERCNLRCQYCMPEEGVPLKPSDQLLSTAEITRTAKLFVRAGVDKIRLTGGEPTVRKDIKELVHQLGQLEGLKTLAMTTNGLVLEKKLPDLMKFGLNMLNVSLDTLDPLRFTLITRRLGWENVMASINKAIQLGISPIKVNCVVIRGVNDDELLKFVEWTKTTPIQVRFIEYMPFEGNAWSGRKFLPYTEMIDTIQKGGYVLRRQTCAANETSKNYMVEGHAGSVGFITSMSEHFCSTCNRLRLMADGALKVCLFGQTEVSLRDKIRAGATDEQLYEVIEMAVKKKKPSHDGMHVLDKNKGLNRPMILIGG</sequence>
<keyword evidence="12" id="KW-0456">Lyase</keyword>
<proteinExistence type="inferred from homology"/>
<dbReference type="GO" id="GO:0051539">
    <property type="term" value="F:4 iron, 4 sulfur cluster binding"/>
    <property type="evidence" value="ECO:0007669"/>
    <property type="project" value="UniProtKB-KW"/>
</dbReference>
<dbReference type="HAMAP" id="MF_01225_B">
    <property type="entry name" value="MoaA_B"/>
    <property type="match status" value="1"/>
</dbReference>
<protein>
    <recommendedName>
        <fullName evidence="3">GTP 3',8-cyclase</fullName>
        <ecNumber evidence="3">4.1.99.22</ecNumber>
    </recommendedName>
</protein>
<keyword evidence="11" id="KW-0501">Molybdenum cofactor biosynthesis</keyword>
<dbReference type="SFLD" id="SFLDG01386">
    <property type="entry name" value="main_SPASM_domain-containing"/>
    <property type="match status" value="1"/>
</dbReference>
<dbReference type="GO" id="GO:0061799">
    <property type="term" value="F:cyclic pyranopterin monophosphate synthase activity"/>
    <property type="evidence" value="ECO:0007669"/>
    <property type="project" value="TreeGrafter"/>
</dbReference>
<dbReference type="PROSITE" id="PS51918">
    <property type="entry name" value="RADICAL_SAM"/>
    <property type="match status" value="1"/>
</dbReference>
<dbReference type="Gene3D" id="3.20.20.70">
    <property type="entry name" value="Aldolase class I"/>
    <property type="match status" value="1"/>
</dbReference>
<dbReference type="AlphaFoldDB" id="A0A6B2L8C0"/>
<reference evidence="15" key="1">
    <citation type="journal article" date="2020" name="J. Eukaryot. Microbiol.">
        <title>De novo Sequencing, Assembly and Annotation of the Transcriptome for the Free-Living Testate Amoeba Arcella intermedia.</title>
        <authorList>
            <person name="Ribeiro G.M."/>
            <person name="Porfirio-Sousa A.L."/>
            <person name="Maurer-Alcala X.X."/>
            <person name="Katz L.A."/>
            <person name="Lahr D.J.G."/>
        </authorList>
    </citation>
    <scope>NUCLEOTIDE SEQUENCE</scope>
</reference>
<dbReference type="InterPro" id="IPR000385">
    <property type="entry name" value="MoaA_NifB_PqqE_Fe-S-bd_CS"/>
</dbReference>
<organism evidence="15">
    <name type="scientific">Arcella intermedia</name>
    <dbReference type="NCBI Taxonomy" id="1963864"/>
    <lineage>
        <taxon>Eukaryota</taxon>
        <taxon>Amoebozoa</taxon>
        <taxon>Tubulinea</taxon>
        <taxon>Elardia</taxon>
        <taxon>Arcellinida</taxon>
        <taxon>Sphaerothecina</taxon>
        <taxon>Arcellidae</taxon>
        <taxon>Arcella</taxon>
    </lineage>
</organism>
<evidence type="ECO:0000256" key="11">
    <source>
        <dbReference type="ARBA" id="ARBA00023150"/>
    </source>
</evidence>
<dbReference type="SMART" id="SM00729">
    <property type="entry name" value="Elp3"/>
    <property type="match status" value="1"/>
</dbReference>
<keyword evidence="6" id="KW-0479">Metal-binding</keyword>
<dbReference type="InterPro" id="IPR050105">
    <property type="entry name" value="MoCo_biosynth_MoaA/MoaC"/>
</dbReference>
<evidence type="ECO:0000313" key="15">
    <source>
        <dbReference type="EMBL" id="NDV33130.1"/>
    </source>
</evidence>
<dbReference type="Pfam" id="PF04055">
    <property type="entry name" value="Radical_SAM"/>
    <property type="match status" value="1"/>
</dbReference>
<dbReference type="GO" id="GO:0006777">
    <property type="term" value="P:Mo-molybdopterin cofactor biosynthetic process"/>
    <property type="evidence" value="ECO:0007669"/>
    <property type="project" value="UniProtKB-KW"/>
</dbReference>
<evidence type="ECO:0000256" key="2">
    <source>
        <dbReference type="ARBA" id="ARBA00005046"/>
    </source>
</evidence>
<keyword evidence="5" id="KW-0949">S-adenosyl-L-methionine</keyword>
<dbReference type="CDD" id="cd01335">
    <property type="entry name" value="Radical_SAM"/>
    <property type="match status" value="1"/>
</dbReference>
<evidence type="ECO:0000256" key="10">
    <source>
        <dbReference type="ARBA" id="ARBA00023134"/>
    </source>
</evidence>
<keyword evidence="10" id="KW-0342">GTP-binding</keyword>
<dbReference type="InterPro" id="IPR007197">
    <property type="entry name" value="rSAM"/>
</dbReference>
<evidence type="ECO:0000256" key="12">
    <source>
        <dbReference type="ARBA" id="ARBA00023239"/>
    </source>
</evidence>
<dbReference type="Pfam" id="PF06463">
    <property type="entry name" value="Mob_synth_C"/>
    <property type="match status" value="1"/>
</dbReference>
<evidence type="ECO:0000256" key="1">
    <source>
        <dbReference type="ARBA" id="ARBA00001966"/>
    </source>
</evidence>
<evidence type="ECO:0000256" key="7">
    <source>
        <dbReference type="ARBA" id="ARBA00022741"/>
    </source>
</evidence>
<dbReference type="SFLD" id="SFLDG01067">
    <property type="entry name" value="SPASM/twitch_domain_containing"/>
    <property type="match status" value="1"/>
</dbReference>
<evidence type="ECO:0000256" key="5">
    <source>
        <dbReference type="ARBA" id="ARBA00022691"/>
    </source>
</evidence>
<evidence type="ECO:0000256" key="4">
    <source>
        <dbReference type="ARBA" id="ARBA00022485"/>
    </source>
</evidence>
<dbReference type="NCBIfam" id="TIGR02666">
    <property type="entry name" value="moaA"/>
    <property type="match status" value="1"/>
</dbReference>
<dbReference type="PANTHER" id="PTHR22960:SF0">
    <property type="entry name" value="MOLYBDENUM COFACTOR BIOSYNTHESIS PROTEIN 1"/>
    <property type="match status" value="1"/>
</dbReference>
<accession>A0A6B2L8C0</accession>
<evidence type="ECO:0000259" key="14">
    <source>
        <dbReference type="PROSITE" id="PS51918"/>
    </source>
</evidence>
<evidence type="ECO:0000256" key="8">
    <source>
        <dbReference type="ARBA" id="ARBA00023004"/>
    </source>
</evidence>
<evidence type="ECO:0000256" key="13">
    <source>
        <dbReference type="ARBA" id="ARBA00048697"/>
    </source>
</evidence>
<dbReference type="InterPro" id="IPR006638">
    <property type="entry name" value="Elp3/MiaA/NifB-like_rSAM"/>
</dbReference>
<dbReference type="GO" id="GO:0005525">
    <property type="term" value="F:GTP binding"/>
    <property type="evidence" value="ECO:0007669"/>
    <property type="project" value="UniProtKB-KW"/>
</dbReference>
<dbReference type="InterPro" id="IPR058240">
    <property type="entry name" value="rSAM_sf"/>
</dbReference>
<dbReference type="PROSITE" id="PS01305">
    <property type="entry name" value="MOAA_NIFB_PQQE"/>
    <property type="match status" value="1"/>
</dbReference>
<comment type="catalytic activity">
    <reaction evidence="13">
        <text>GTP + AH2 + S-adenosyl-L-methionine = (8S)-3',8-cyclo-7,8-dihydroguanosine 5'-triphosphate + 5'-deoxyadenosine + L-methionine + A + H(+)</text>
        <dbReference type="Rhea" id="RHEA:49576"/>
        <dbReference type="ChEBI" id="CHEBI:13193"/>
        <dbReference type="ChEBI" id="CHEBI:15378"/>
        <dbReference type="ChEBI" id="CHEBI:17319"/>
        <dbReference type="ChEBI" id="CHEBI:17499"/>
        <dbReference type="ChEBI" id="CHEBI:37565"/>
        <dbReference type="ChEBI" id="CHEBI:57844"/>
        <dbReference type="ChEBI" id="CHEBI:59789"/>
        <dbReference type="ChEBI" id="CHEBI:131766"/>
        <dbReference type="EC" id="4.1.99.22"/>
    </reaction>
</comment>
<name>A0A6B2L8C0_9EUKA</name>
<feature type="domain" description="Radical SAM core" evidence="14">
    <location>
        <begin position="4"/>
        <end position="227"/>
    </location>
</feature>
<keyword evidence="8" id="KW-0408">Iron</keyword>
<dbReference type="SUPFAM" id="SSF102114">
    <property type="entry name" value="Radical SAM enzymes"/>
    <property type="match status" value="1"/>
</dbReference>
<evidence type="ECO:0000256" key="6">
    <source>
        <dbReference type="ARBA" id="ARBA00022723"/>
    </source>
</evidence>
<evidence type="ECO:0000256" key="3">
    <source>
        <dbReference type="ARBA" id="ARBA00012167"/>
    </source>
</evidence>
<dbReference type="EMBL" id="GIBP01004161">
    <property type="protein sequence ID" value="NDV33130.1"/>
    <property type="molecule type" value="Transcribed_RNA"/>
</dbReference>
<dbReference type="SFLD" id="SFLDS00029">
    <property type="entry name" value="Radical_SAM"/>
    <property type="match status" value="1"/>
</dbReference>
<comment type="pathway">
    <text evidence="2">Cofactor biosynthesis; molybdopterin biosynthesis.</text>
</comment>
<keyword evidence="4" id="KW-0004">4Fe-4S</keyword>
<dbReference type="InterPro" id="IPR013483">
    <property type="entry name" value="MoaA"/>
</dbReference>
<evidence type="ECO:0000256" key="9">
    <source>
        <dbReference type="ARBA" id="ARBA00023014"/>
    </source>
</evidence>
<dbReference type="UniPathway" id="UPA00344"/>
<dbReference type="GO" id="GO:0046872">
    <property type="term" value="F:metal ion binding"/>
    <property type="evidence" value="ECO:0007669"/>
    <property type="project" value="UniProtKB-KW"/>
</dbReference>
<dbReference type="InterPro" id="IPR013785">
    <property type="entry name" value="Aldolase_TIM"/>
</dbReference>
<dbReference type="CDD" id="cd21117">
    <property type="entry name" value="Twitch_MoaA"/>
    <property type="match status" value="1"/>
</dbReference>
<dbReference type="InterPro" id="IPR010505">
    <property type="entry name" value="MoaA_twitch"/>
</dbReference>
<keyword evidence="7" id="KW-0547">Nucleotide-binding</keyword>
<dbReference type="InterPro" id="IPR040064">
    <property type="entry name" value="MoaA-like"/>
</dbReference>
<dbReference type="GO" id="GO:0061798">
    <property type="term" value="F:GTP 3',8'-cyclase activity"/>
    <property type="evidence" value="ECO:0007669"/>
    <property type="project" value="UniProtKB-EC"/>
</dbReference>
<dbReference type="SFLD" id="SFLDG01383">
    <property type="entry name" value="cyclic_pyranopterin_phosphate"/>
    <property type="match status" value="1"/>
</dbReference>
<dbReference type="PANTHER" id="PTHR22960">
    <property type="entry name" value="MOLYBDOPTERIN COFACTOR SYNTHESIS PROTEIN A"/>
    <property type="match status" value="1"/>
</dbReference>
<dbReference type="EC" id="4.1.99.22" evidence="3"/>
<comment type="cofactor">
    <cofactor evidence="1">
        <name>[4Fe-4S] cluster</name>
        <dbReference type="ChEBI" id="CHEBI:49883"/>
    </cofactor>
</comment>
<keyword evidence="9" id="KW-0411">Iron-sulfur</keyword>